<dbReference type="SUPFAM" id="SSF55550">
    <property type="entry name" value="SH2 domain"/>
    <property type="match status" value="1"/>
</dbReference>
<sequence>MESEFIGYPYYHGSLDRKQAEQALNDSKRDGAFIIRDGKDGINSNSPYTVSVWYKRPWHLQMKRRSQGKIALGALKEGEKLFNSPLELVQYHQENTLILQGSGKVCLTIPAPVFS</sequence>
<reference evidence="5" key="1">
    <citation type="submission" date="2025-08" db="UniProtKB">
        <authorList>
            <consortium name="RefSeq"/>
        </authorList>
    </citation>
    <scope>IDENTIFICATION</scope>
    <source>
        <tissue evidence="5">Testes</tissue>
    </source>
</reference>
<proteinExistence type="predicted"/>
<accession>A0ABM0MJ52</accession>
<feature type="domain" description="SH2" evidence="3">
    <location>
        <begin position="10"/>
        <end position="111"/>
    </location>
</feature>
<dbReference type="PANTHER" id="PTHR14098:SF14">
    <property type="entry name" value="SH2 DOMAIN-CONTAINING PROTEIN"/>
    <property type="match status" value="1"/>
</dbReference>
<organism evidence="4 5">
    <name type="scientific">Saccoglossus kowalevskii</name>
    <name type="common">Acorn worm</name>
    <dbReference type="NCBI Taxonomy" id="10224"/>
    <lineage>
        <taxon>Eukaryota</taxon>
        <taxon>Metazoa</taxon>
        <taxon>Hemichordata</taxon>
        <taxon>Enteropneusta</taxon>
        <taxon>Harrimaniidae</taxon>
        <taxon>Saccoglossus</taxon>
    </lineage>
</organism>
<dbReference type="PRINTS" id="PR00401">
    <property type="entry name" value="SH2DOMAIN"/>
</dbReference>
<evidence type="ECO:0000313" key="5">
    <source>
        <dbReference type="RefSeq" id="XP_006820043.1"/>
    </source>
</evidence>
<evidence type="ECO:0000256" key="2">
    <source>
        <dbReference type="PROSITE-ProRule" id="PRU00191"/>
    </source>
</evidence>
<dbReference type="InterPro" id="IPR000980">
    <property type="entry name" value="SH2"/>
</dbReference>
<dbReference type="SMART" id="SM00252">
    <property type="entry name" value="SH2"/>
    <property type="match status" value="1"/>
</dbReference>
<dbReference type="InterPro" id="IPR036860">
    <property type="entry name" value="SH2_dom_sf"/>
</dbReference>
<dbReference type="PROSITE" id="PS50001">
    <property type="entry name" value="SH2"/>
    <property type="match status" value="1"/>
</dbReference>
<dbReference type="Gene3D" id="3.30.505.10">
    <property type="entry name" value="SH2 domain"/>
    <property type="match status" value="1"/>
</dbReference>
<dbReference type="GeneID" id="102806414"/>
<evidence type="ECO:0000313" key="4">
    <source>
        <dbReference type="Proteomes" id="UP000694865"/>
    </source>
</evidence>
<protein>
    <submittedName>
        <fullName evidence="5">Cytoplasmic protein NCK1-like</fullName>
    </submittedName>
</protein>
<gene>
    <name evidence="5" type="primary">LOC102806414</name>
</gene>
<dbReference type="PANTHER" id="PTHR14098">
    <property type="entry name" value="SH2 DOMAIN CONTAINING PROTEIN"/>
    <property type="match status" value="1"/>
</dbReference>
<keyword evidence="1 2" id="KW-0727">SH2 domain</keyword>
<evidence type="ECO:0000256" key="1">
    <source>
        <dbReference type="ARBA" id="ARBA00022999"/>
    </source>
</evidence>
<name>A0ABM0MJ52_SACKO</name>
<keyword evidence="4" id="KW-1185">Reference proteome</keyword>
<dbReference type="InterPro" id="IPR051751">
    <property type="entry name" value="Immunoreceptor_sig_adapters"/>
</dbReference>
<dbReference type="Proteomes" id="UP000694865">
    <property type="component" value="Unplaced"/>
</dbReference>
<dbReference type="RefSeq" id="XP_006820043.1">
    <property type="nucleotide sequence ID" value="XM_006819980.1"/>
</dbReference>
<dbReference type="Pfam" id="PF00017">
    <property type="entry name" value="SH2"/>
    <property type="match status" value="1"/>
</dbReference>
<evidence type="ECO:0000259" key="3">
    <source>
        <dbReference type="PROSITE" id="PS50001"/>
    </source>
</evidence>